<protein>
    <submittedName>
        <fullName evidence="1">DUF2292 domain-containing protein</fullName>
    </submittedName>
</protein>
<accession>A0A7X6D6Q7</accession>
<dbReference type="Proteomes" id="UP000521358">
    <property type="component" value="Unassembled WGS sequence"/>
</dbReference>
<evidence type="ECO:0000313" key="1">
    <source>
        <dbReference type="EMBL" id="NKC66725.1"/>
    </source>
</evidence>
<gene>
    <name evidence="1" type="ORF">HED35_01355</name>
</gene>
<dbReference type="RefSeq" id="WP_167806074.1">
    <property type="nucleotide sequence ID" value="NZ_JAAVMB010000001.1"/>
</dbReference>
<comment type="caution">
    <text evidence="1">The sequence shown here is derived from an EMBL/GenBank/DDBJ whole genome shotgun (WGS) entry which is preliminary data.</text>
</comment>
<dbReference type="AlphaFoldDB" id="A0A7X6D6Q7"/>
<organism evidence="1 2">
    <name type="scientific">Vagococcus fluvialis</name>
    <dbReference type="NCBI Taxonomy" id="2738"/>
    <lineage>
        <taxon>Bacteria</taxon>
        <taxon>Bacillati</taxon>
        <taxon>Bacillota</taxon>
        <taxon>Bacilli</taxon>
        <taxon>Lactobacillales</taxon>
        <taxon>Enterococcaceae</taxon>
        <taxon>Vagococcus</taxon>
    </lineage>
</organism>
<reference evidence="1 2" key="1">
    <citation type="submission" date="2020-03" db="EMBL/GenBank/DDBJ databases">
        <title>Bacterial samples isolated from urine from healthy bovine heifers (Gyr breed).</title>
        <authorList>
            <person name="Giannattasio-Ferraz S."/>
            <person name="Maskeri L."/>
            <person name="Penido A."/>
            <person name="Barbosa-Stancioli E.F."/>
            <person name="Putonti C."/>
        </authorList>
    </citation>
    <scope>NUCLEOTIDE SEQUENCE [LARGE SCALE GENOMIC DNA]</scope>
    <source>
        <strain evidence="1 2">UFMG-H7</strain>
    </source>
</reference>
<sequence>MNRIYIDSQGKNTTIDLPQYGEVRIIVKDGKVIRTEVTKSELID</sequence>
<proteinExistence type="predicted"/>
<name>A0A7X6D6Q7_9ENTE</name>
<dbReference type="EMBL" id="JAAVMB010000001">
    <property type="protein sequence ID" value="NKC66725.1"/>
    <property type="molecule type" value="Genomic_DNA"/>
</dbReference>
<evidence type="ECO:0000313" key="2">
    <source>
        <dbReference type="Proteomes" id="UP000521358"/>
    </source>
</evidence>